<feature type="binding site" evidence="3">
    <location>
        <position position="95"/>
    </location>
    <ligand>
        <name>Zn(2+)</name>
        <dbReference type="ChEBI" id="CHEBI:29105"/>
        <label>2</label>
    </ligand>
</feature>
<comment type="similarity">
    <text evidence="1">Belongs to the peptidase M20 family.</text>
</comment>
<dbReference type="NCBIfam" id="NF009528">
    <property type="entry name" value="PRK12893.1-1"/>
    <property type="match status" value="1"/>
</dbReference>
<feature type="binding site" evidence="3">
    <location>
        <position position="130"/>
    </location>
    <ligand>
        <name>Zn(2+)</name>
        <dbReference type="ChEBI" id="CHEBI:29105"/>
        <label>2</label>
    </ligand>
</feature>
<gene>
    <name evidence="4" type="ORF">WJ35_05715</name>
</gene>
<dbReference type="InterPro" id="IPR036264">
    <property type="entry name" value="Bact_exopeptidase_dim_dom"/>
</dbReference>
<dbReference type="EMBL" id="CP013420">
    <property type="protein sequence ID" value="AOJ74613.1"/>
    <property type="molecule type" value="Genomic_DNA"/>
</dbReference>
<keyword evidence="3" id="KW-0479">Metal-binding</keyword>
<dbReference type="Gene3D" id="3.30.70.360">
    <property type="match status" value="1"/>
</dbReference>
<dbReference type="RefSeq" id="WP_069238881.1">
    <property type="nucleotide sequence ID" value="NZ_CP013420.1"/>
</dbReference>
<dbReference type="InterPro" id="IPR002933">
    <property type="entry name" value="Peptidase_M20"/>
</dbReference>
<keyword evidence="3" id="KW-0862">Zinc</keyword>
<name>A0A1B4LBP3_9BURK</name>
<dbReference type="PANTHER" id="PTHR32494">
    <property type="entry name" value="ALLANTOATE DEIMINASE-RELATED"/>
    <property type="match status" value="1"/>
</dbReference>
<dbReference type="NCBIfam" id="NF006771">
    <property type="entry name" value="PRK09290.1-5"/>
    <property type="match status" value="1"/>
</dbReference>
<comment type="cofactor">
    <cofactor evidence="3">
        <name>Zn(2+)</name>
        <dbReference type="ChEBI" id="CHEBI:29105"/>
    </cofactor>
    <text evidence="3">Binds 2 Zn(2+) ions per subunit.</text>
</comment>
<dbReference type="PIRSF" id="PIRSF001235">
    <property type="entry name" value="Amidase_carbamoylase"/>
    <property type="match status" value="1"/>
</dbReference>
<feature type="binding site" evidence="3">
    <location>
        <position position="84"/>
    </location>
    <ligand>
        <name>Zn(2+)</name>
        <dbReference type="ChEBI" id="CHEBI:29105"/>
        <label>1</label>
    </ligand>
</feature>
<reference evidence="4 5" key="1">
    <citation type="submission" date="2015-12" db="EMBL/GenBank/DDBJ databases">
        <title>Diversity of Burkholderia near neighbor genomes.</title>
        <authorList>
            <person name="Sahl J."/>
            <person name="Wagner D."/>
            <person name="Keim P."/>
        </authorList>
    </citation>
    <scope>NUCLEOTIDE SEQUENCE [LARGE SCALE GENOMIC DNA]</scope>
    <source>
        <strain evidence="4 5">MSMB0783</strain>
    </source>
</reference>
<dbReference type="AlphaFoldDB" id="A0A1B4LBP3"/>
<dbReference type="PANTHER" id="PTHR32494:SF5">
    <property type="entry name" value="ALLANTOATE AMIDOHYDROLASE"/>
    <property type="match status" value="1"/>
</dbReference>
<dbReference type="CDD" id="cd03884">
    <property type="entry name" value="M20_bAS"/>
    <property type="match status" value="1"/>
</dbReference>
<accession>A0A1B4LBP3</accession>
<feature type="binding site" evidence="3">
    <location>
        <position position="382"/>
    </location>
    <ligand>
        <name>Zn(2+)</name>
        <dbReference type="ChEBI" id="CHEBI:29105"/>
        <label>2</label>
    </ligand>
</feature>
<feature type="binding site" evidence="3">
    <location>
        <position position="95"/>
    </location>
    <ligand>
        <name>Zn(2+)</name>
        <dbReference type="ChEBI" id="CHEBI:29105"/>
        <label>1</label>
    </ligand>
</feature>
<dbReference type="NCBIfam" id="NF006769">
    <property type="entry name" value="PRK09290.1-3"/>
    <property type="match status" value="1"/>
</dbReference>
<dbReference type="InterPro" id="IPR010158">
    <property type="entry name" value="Amidase_Cbmase"/>
</dbReference>
<dbReference type="Proteomes" id="UP000243680">
    <property type="component" value="Chromosome 1"/>
</dbReference>
<organism evidence="4 5">
    <name type="scientific">Burkholderia ubonensis</name>
    <dbReference type="NCBI Taxonomy" id="101571"/>
    <lineage>
        <taxon>Bacteria</taxon>
        <taxon>Pseudomonadati</taxon>
        <taxon>Pseudomonadota</taxon>
        <taxon>Betaproteobacteria</taxon>
        <taxon>Burkholderiales</taxon>
        <taxon>Burkholderiaceae</taxon>
        <taxon>Burkholderia</taxon>
        <taxon>Burkholderia cepacia complex</taxon>
    </lineage>
</organism>
<dbReference type="NCBIfam" id="TIGR01879">
    <property type="entry name" value="hydantase"/>
    <property type="match status" value="1"/>
</dbReference>
<evidence type="ECO:0000256" key="2">
    <source>
        <dbReference type="ARBA" id="ARBA00022801"/>
    </source>
</evidence>
<dbReference type="GO" id="GO:0016813">
    <property type="term" value="F:hydrolase activity, acting on carbon-nitrogen (but not peptide) bonds, in linear amidines"/>
    <property type="evidence" value="ECO:0007669"/>
    <property type="project" value="InterPro"/>
</dbReference>
<evidence type="ECO:0000313" key="4">
    <source>
        <dbReference type="EMBL" id="AOJ74613.1"/>
    </source>
</evidence>
<dbReference type="GO" id="GO:0046872">
    <property type="term" value="F:metal ion binding"/>
    <property type="evidence" value="ECO:0007669"/>
    <property type="project" value="UniProtKB-KW"/>
</dbReference>
<feature type="binding site" evidence="3">
    <location>
        <position position="190"/>
    </location>
    <ligand>
        <name>Zn(2+)</name>
        <dbReference type="ChEBI" id="CHEBI:29105"/>
        <label>1</label>
    </ligand>
</feature>
<keyword evidence="2 4" id="KW-0378">Hydrolase</keyword>
<dbReference type="SUPFAM" id="SSF53187">
    <property type="entry name" value="Zn-dependent exopeptidases"/>
    <property type="match status" value="1"/>
</dbReference>
<sequence length="421" mass="44238">MNDLLEVDGHRLWQSLADMARIGATPRGGVRRLALTDDDRRARDLFAQWCRDAGMTVRVDAIGNLFARRDGADAQAAPVLIGSHLDTQPEGGRFDGVYGVLAALEVVRALNDARIATDKPLEIVSWTNEEGARFAPAMLGSAVFTGALPLDDALARQDADGIALGAALDACGYRGTHAPGGAVDAYFEAHIEQGPVLEANGTTIGIVTGGQAIRWLDVRVTGVAAHAGTTPMAYRRDAYFACAQIALELERIVAGYAPRALATIGQIGIRHASRNTIAGDVTFTVDLRHHDDACVDAIEQALREACARVAAARDVQVALDTCWRSPATPFDAACVDLVARAAHAFGYASERIVSGAGHDAIVLARRVPTAMVFIPCVGGLSHNEAEDALPDDVTRGANVLLNAVLARAGVATHAAAAAFDA</sequence>
<proteinExistence type="inferred from homology"/>
<dbReference type="Gene3D" id="3.40.630.10">
    <property type="entry name" value="Zn peptidases"/>
    <property type="match status" value="1"/>
</dbReference>
<dbReference type="NCBIfam" id="NF009530">
    <property type="entry name" value="PRK12893.1-4"/>
    <property type="match status" value="1"/>
</dbReference>
<dbReference type="Pfam" id="PF01546">
    <property type="entry name" value="Peptidase_M20"/>
    <property type="match status" value="1"/>
</dbReference>
<evidence type="ECO:0000313" key="5">
    <source>
        <dbReference type="Proteomes" id="UP000243680"/>
    </source>
</evidence>
<protein>
    <submittedName>
        <fullName evidence="4">Zn-dependent hydrolase</fullName>
    </submittedName>
</protein>
<evidence type="ECO:0000256" key="3">
    <source>
        <dbReference type="PIRSR" id="PIRSR001235-1"/>
    </source>
</evidence>
<evidence type="ECO:0000256" key="1">
    <source>
        <dbReference type="ARBA" id="ARBA00006153"/>
    </source>
</evidence>
<dbReference type="SUPFAM" id="SSF55031">
    <property type="entry name" value="Bacterial exopeptidase dimerisation domain"/>
    <property type="match status" value="1"/>
</dbReference>
<dbReference type="NCBIfam" id="NF009527">
    <property type="entry name" value="PRK12891.1"/>
    <property type="match status" value="1"/>
</dbReference>